<gene>
    <name evidence="1" type="ORF">DPMN_025615</name>
</gene>
<evidence type="ECO:0000313" key="2">
    <source>
        <dbReference type="Proteomes" id="UP000828390"/>
    </source>
</evidence>
<reference evidence="1" key="2">
    <citation type="submission" date="2020-11" db="EMBL/GenBank/DDBJ databases">
        <authorList>
            <person name="McCartney M.A."/>
            <person name="Auch B."/>
            <person name="Kono T."/>
            <person name="Mallez S."/>
            <person name="Becker A."/>
            <person name="Gohl D.M."/>
            <person name="Silverstein K.A.T."/>
            <person name="Koren S."/>
            <person name="Bechman K.B."/>
            <person name="Herman A."/>
            <person name="Abrahante J.E."/>
            <person name="Garbe J."/>
        </authorList>
    </citation>
    <scope>NUCLEOTIDE SEQUENCE</scope>
    <source>
        <strain evidence="1">Duluth1</strain>
        <tissue evidence="1">Whole animal</tissue>
    </source>
</reference>
<protein>
    <submittedName>
        <fullName evidence="1">Uncharacterized protein</fullName>
    </submittedName>
</protein>
<reference evidence="1" key="1">
    <citation type="journal article" date="2019" name="bioRxiv">
        <title>The Genome of the Zebra Mussel, Dreissena polymorpha: A Resource for Invasive Species Research.</title>
        <authorList>
            <person name="McCartney M.A."/>
            <person name="Auch B."/>
            <person name="Kono T."/>
            <person name="Mallez S."/>
            <person name="Zhang Y."/>
            <person name="Obille A."/>
            <person name="Becker A."/>
            <person name="Abrahante J.E."/>
            <person name="Garbe J."/>
            <person name="Badalamenti J.P."/>
            <person name="Herman A."/>
            <person name="Mangelson H."/>
            <person name="Liachko I."/>
            <person name="Sullivan S."/>
            <person name="Sone E.D."/>
            <person name="Koren S."/>
            <person name="Silverstein K.A.T."/>
            <person name="Beckman K.B."/>
            <person name="Gohl D.M."/>
        </authorList>
    </citation>
    <scope>NUCLEOTIDE SEQUENCE</scope>
    <source>
        <strain evidence="1">Duluth1</strain>
        <tissue evidence="1">Whole animal</tissue>
    </source>
</reference>
<comment type="caution">
    <text evidence="1">The sequence shown here is derived from an EMBL/GenBank/DDBJ whole genome shotgun (WGS) entry which is preliminary data.</text>
</comment>
<evidence type="ECO:0000313" key="1">
    <source>
        <dbReference type="EMBL" id="KAH3862645.1"/>
    </source>
</evidence>
<name>A0A9D4LR20_DREPO</name>
<accession>A0A9D4LR20</accession>
<proteinExistence type="predicted"/>
<dbReference type="AlphaFoldDB" id="A0A9D4LR20"/>
<dbReference type="Proteomes" id="UP000828390">
    <property type="component" value="Unassembled WGS sequence"/>
</dbReference>
<keyword evidence="2" id="KW-1185">Reference proteome</keyword>
<dbReference type="EMBL" id="JAIWYP010000002">
    <property type="protein sequence ID" value="KAH3862645.1"/>
    <property type="molecule type" value="Genomic_DNA"/>
</dbReference>
<sequence>MLDFTPNRQLGKYQSQQSPNIMLSAFPKKVKYHIPESPKFEKQADGDASEKLVSEGAQWVDVQEVLSTAKKLVATKKQDDCSAFSDFFNKCTVTTALCHRQYSSP</sequence>
<organism evidence="1 2">
    <name type="scientific">Dreissena polymorpha</name>
    <name type="common">Zebra mussel</name>
    <name type="synonym">Mytilus polymorpha</name>
    <dbReference type="NCBI Taxonomy" id="45954"/>
    <lineage>
        <taxon>Eukaryota</taxon>
        <taxon>Metazoa</taxon>
        <taxon>Spiralia</taxon>
        <taxon>Lophotrochozoa</taxon>
        <taxon>Mollusca</taxon>
        <taxon>Bivalvia</taxon>
        <taxon>Autobranchia</taxon>
        <taxon>Heteroconchia</taxon>
        <taxon>Euheterodonta</taxon>
        <taxon>Imparidentia</taxon>
        <taxon>Neoheterodontei</taxon>
        <taxon>Myida</taxon>
        <taxon>Dreissenoidea</taxon>
        <taxon>Dreissenidae</taxon>
        <taxon>Dreissena</taxon>
    </lineage>
</organism>